<evidence type="ECO:0000313" key="2">
    <source>
        <dbReference type="Proteomes" id="UP001153954"/>
    </source>
</evidence>
<evidence type="ECO:0008006" key="3">
    <source>
        <dbReference type="Google" id="ProtNLM"/>
    </source>
</evidence>
<proteinExistence type="predicted"/>
<name>A0AAU9THA7_EUPED</name>
<organism evidence="1 2">
    <name type="scientific">Euphydryas editha</name>
    <name type="common">Edith's checkerspot</name>
    <dbReference type="NCBI Taxonomy" id="104508"/>
    <lineage>
        <taxon>Eukaryota</taxon>
        <taxon>Metazoa</taxon>
        <taxon>Ecdysozoa</taxon>
        <taxon>Arthropoda</taxon>
        <taxon>Hexapoda</taxon>
        <taxon>Insecta</taxon>
        <taxon>Pterygota</taxon>
        <taxon>Neoptera</taxon>
        <taxon>Endopterygota</taxon>
        <taxon>Lepidoptera</taxon>
        <taxon>Glossata</taxon>
        <taxon>Ditrysia</taxon>
        <taxon>Papilionoidea</taxon>
        <taxon>Nymphalidae</taxon>
        <taxon>Nymphalinae</taxon>
        <taxon>Euphydryas</taxon>
    </lineage>
</organism>
<sequence length="140" mass="15715">MEWAVRQHGVLTFRLVQVLSGHGCFGKYLHAVARRETTPGCHHCDCSEDSAQHTLESCPAWAEQRRDLAAVIGEDLSLSAVARAMVGGDRAWTAVANFCENVILQKEAAERAREDSLLSDPIRRRRAGRRRRAHMRLMPP</sequence>
<comment type="caution">
    <text evidence="1">The sequence shown here is derived from an EMBL/GenBank/DDBJ whole genome shotgun (WGS) entry which is preliminary data.</text>
</comment>
<reference evidence="1" key="1">
    <citation type="submission" date="2022-03" db="EMBL/GenBank/DDBJ databases">
        <authorList>
            <person name="Tunstrom K."/>
        </authorList>
    </citation>
    <scope>NUCLEOTIDE SEQUENCE</scope>
</reference>
<keyword evidence="2" id="KW-1185">Reference proteome</keyword>
<gene>
    <name evidence="1" type="ORF">EEDITHA_LOCUS2754</name>
</gene>
<dbReference type="AlphaFoldDB" id="A0AAU9THA7"/>
<dbReference type="Proteomes" id="UP001153954">
    <property type="component" value="Unassembled WGS sequence"/>
</dbReference>
<dbReference type="EMBL" id="CAKOGL010000005">
    <property type="protein sequence ID" value="CAH2086368.1"/>
    <property type="molecule type" value="Genomic_DNA"/>
</dbReference>
<evidence type="ECO:0000313" key="1">
    <source>
        <dbReference type="EMBL" id="CAH2086368.1"/>
    </source>
</evidence>
<accession>A0AAU9THA7</accession>
<protein>
    <recommendedName>
        <fullName evidence="3">Reverse transcriptase</fullName>
    </recommendedName>
</protein>